<proteinExistence type="predicted"/>
<reference evidence="1" key="1">
    <citation type="submission" date="2022-03" db="EMBL/GenBank/DDBJ databases">
        <authorList>
            <person name="Lindestad O."/>
        </authorList>
    </citation>
    <scope>NUCLEOTIDE SEQUENCE</scope>
</reference>
<protein>
    <submittedName>
        <fullName evidence="1">Jg20938 protein</fullName>
    </submittedName>
</protein>
<comment type="caution">
    <text evidence="1">The sequence shown here is derived from an EMBL/GenBank/DDBJ whole genome shotgun (WGS) entry which is preliminary data.</text>
</comment>
<dbReference type="AlphaFoldDB" id="A0A8S4QRC8"/>
<dbReference type="EMBL" id="CAKXAJ010011956">
    <property type="protein sequence ID" value="CAH2215544.1"/>
    <property type="molecule type" value="Genomic_DNA"/>
</dbReference>
<dbReference type="PANTHER" id="PTHR19446">
    <property type="entry name" value="REVERSE TRANSCRIPTASES"/>
    <property type="match status" value="1"/>
</dbReference>
<dbReference type="Proteomes" id="UP000838756">
    <property type="component" value="Unassembled WGS sequence"/>
</dbReference>
<sequence length="163" mass="18321">MPSSIVKTNNGSLVSSKPGIWREVGYFYGQLYSTVQTPVEDEMMAKDPRAKLTRHYTEDIPVVSLYEVSVALEQLKNGKAPGDDGITAKLLKAGGKLILKVLQRLFDSVIHQGTTPEAWRRSVVVLFFKKGDTLLKNNRPISLLNHVYKLFSRVITNRISYIV</sequence>
<dbReference type="OrthoDB" id="407509at2759"/>
<evidence type="ECO:0000313" key="1">
    <source>
        <dbReference type="EMBL" id="CAH2215544.1"/>
    </source>
</evidence>
<organism evidence="1 2">
    <name type="scientific">Pararge aegeria aegeria</name>
    <dbReference type="NCBI Taxonomy" id="348720"/>
    <lineage>
        <taxon>Eukaryota</taxon>
        <taxon>Metazoa</taxon>
        <taxon>Ecdysozoa</taxon>
        <taxon>Arthropoda</taxon>
        <taxon>Hexapoda</taxon>
        <taxon>Insecta</taxon>
        <taxon>Pterygota</taxon>
        <taxon>Neoptera</taxon>
        <taxon>Endopterygota</taxon>
        <taxon>Lepidoptera</taxon>
        <taxon>Glossata</taxon>
        <taxon>Ditrysia</taxon>
        <taxon>Papilionoidea</taxon>
        <taxon>Nymphalidae</taxon>
        <taxon>Satyrinae</taxon>
        <taxon>Satyrini</taxon>
        <taxon>Parargina</taxon>
        <taxon>Pararge</taxon>
    </lineage>
</organism>
<accession>A0A8S4QRC8</accession>
<evidence type="ECO:0000313" key="2">
    <source>
        <dbReference type="Proteomes" id="UP000838756"/>
    </source>
</evidence>
<name>A0A8S4QRC8_9NEOP</name>
<keyword evidence="2" id="KW-1185">Reference proteome</keyword>
<gene>
    <name evidence="1" type="primary">jg20938</name>
    <name evidence="1" type="ORF">PAEG_LOCUS3676</name>
</gene>